<keyword evidence="2 6" id="KW-0799">Topoisomerase</keyword>
<dbReference type="GO" id="GO:0006265">
    <property type="term" value="P:DNA topological change"/>
    <property type="evidence" value="ECO:0007669"/>
    <property type="project" value="UniProtKB-UniRule"/>
</dbReference>
<dbReference type="GO" id="GO:0003918">
    <property type="term" value="F:DNA topoisomerase type II (double strand cut, ATP-hydrolyzing) activity"/>
    <property type="evidence" value="ECO:0007669"/>
    <property type="project" value="UniProtKB-EC"/>
</dbReference>
<dbReference type="CDD" id="cd00187">
    <property type="entry name" value="TOP4c"/>
    <property type="match status" value="1"/>
</dbReference>
<accession>A0A7R8WL34</accession>
<dbReference type="GO" id="GO:0003677">
    <property type="term" value="F:DNA binding"/>
    <property type="evidence" value="ECO:0007669"/>
    <property type="project" value="UniProtKB-UniRule"/>
</dbReference>
<protein>
    <recommendedName>
        <fullName evidence="7">Topo IIA-type catalytic domain-containing protein</fullName>
    </recommendedName>
</protein>
<gene>
    <name evidence="8" type="ORF">CTOB1V02_LOCUS11589</name>
</gene>
<evidence type="ECO:0000256" key="5">
    <source>
        <dbReference type="ARBA" id="ARBA00023235"/>
    </source>
</evidence>
<organism evidence="8">
    <name type="scientific">Cyprideis torosa</name>
    <dbReference type="NCBI Taxonomy" id="163714"/>
    <lineage>
        <taxon>Eukaryota</taxon>
        <taxon>Metazoa</taxon>
        <taxon>Ecdysozoa</taxon>
        <taxon>Arthropoda</taxon>
        <taxon>Crustacea</taxon>
        <taxon>Oligostraca</taxon>
        <taxon>Ostracoda</taxon>
        <taxon>Podocopa</taxon>
        <taxon>Podocopida</taxon>
        <taxon>Cytherocopina</taxon>
        <taxon>Cytheroidea</taxon>
        <taxon>Cytherideidae</taxon>
        <taxon>Cyprideis</taxon>
    </lineage>
</organism>
<dbReference type="Gene3D" id="3.30.1360.40">
    <property type="match status" value="1"/>
</dbReference>
<dbReference type="AlphaFoldDB" id="A0A7R8WL34"/>
<dbReference type="GO" id="GO:0005737">
    <property type="term" value="C:cytoplasm"/>
    <property type="evidence" value="ECO:0007669"/>
    <property type="project" value="TreeGrafter"/>
</dbReference>
<dbReference type="Pfam" id="PF00521">
    <property type="entry name" value="DNA_topoisoIV"/>
    <property type="match status" value="1"/>
</dbReference>
<dbReference type="GO" id="GO:0009330">
    <property type="term" value="C:DNA topoisomerase type II (double strand cut, ATP-hydrolyzing) complex"/>
    <property type="evidence" value="ECO:0007669"/>
    <property type="project" value="TreeGrafter"/>
</dbReference>
<keyword evidence="1" id="KW-1003">Cell membrane</keyword>
<dbReference type="EMBL" id="OB666922">
    <property type="protein sequence ID" value="CAD7233770.1"/>
    <property type="molecule type" value="Genomic_DNA"/>
</dbReference>
<feature type="active site" description="O-(5'-phospho-DNA)-tyrosine intermediate" evidence="6">
    <location>
        <position position="127"/>
    </location>
</feature>
<feature type="non-terminal residue" evidence="8">
    <location>
        <position position="367"/>
    </location>
</feature>
<dbReference type="SMART" id="SM00434">
    <property type="entry name" value="TOP4c"/>
    <property type="match status" value="1"/>
</dbReference>
<keyword evidence="5 6" id="KW-0413">Isomerase</keyword>
<dbReference type="PROSITE" id="PS52040">
    <property type="entry name" value="TOPO_IIA"/>
    <property type="match status" value="1"/>
</dbReference>
<dbReference type="GO" id="GO:0005524">
    <property type="term" value="F:ATP binding"/>
    <property type="evidence" value="ECO:0007669"/>
    <property type="project" value="InterPro"/>
</dbReference>
<evidence type="ECO:0000256" key="3">
    <source>
        <dbReference type="ARBA" id="ARBA00023125"/>
    </source>
</evidence>
<evidence type="ECO:0000256" key="1">
    <source>
        <dbReference type="ARBA" id="ARBA00022475"/>
    </source>
</evidence>
<dbReference type="InterPro" id="IPR013758">
    <property type="entry name" value="Topo_IIA_A/C_ab"/>
</dbReference>
<reference evidence="8" key="1">
    <citation type="submission" date="2020-11" db="EMBL/GenBank/DDBJ databases">
        <authorList>
            <person name="Tran Van P."/>
        </authorList>
    </citation>
    <scope>NUCLEOTIDE SEQUENCE</scope>
</reference>
<dbReference type="InterPro" id="IPR050220">
    <property type="entry name" value="Type_II_DNA_Topoisomerases"/>
</dbReference>
<dbReference type="PANTHER" id="PTHR43493:SF1">
    <property type="entry name" value="DNA TOPOISOMERASE 4 SUBUNIT A"/>
    <property type="match status" value="1"/>
</dbReference>
<dbReference type="SUPFAM" id="SSF56719">
    <property type="entry name" value="Type II DNA topoisomerase"/>
    <property type="match status" value="1"/>
</dbReference>
<feature type="domain" description="Topo IIA-type catalytic" evidence="7">
    <location>
        <begin position="39"/>
        <end position="367"/>
    </location>
</feature>
<dbReference type="InterPro" id="IPR002205">
    <property type="entry name" value="Topo_IIA_dom_A"/>
</dbReference>
<dbReference type="Gene3D" id="3.90.199.10">
    <property type="entry name" value="Topoisomerase II, domain 5"/>
    <property type="match status" value="1"/>
</dbReference>
<name>A0A7R8WL34_9CRUS</name>
<dbReference type="InterPro" id="IPR013760">
    <property type="entry name" value="Topo_IIA-like_dom_sf"/>
</dbReference>
<proteinExistence type="predicted"/>
<comment type="catalytic activity">
    <reaction evidence="6">
        <text>ATP-dependent breakage, passage and rejoining of double-stranded DNA.</text>
        <dbReference type="EC" id="5.6.2.2"/>
    </reaction>
</comment>
<keyword evidence="3 6" id="KW-0238">DNA-binding</keyword>
<evidence type="ECO:0000259" key="7">
    <source>
        <dbReference type="PROSITE" id="PS52040"/>
    </source>
</evidence>
<keyword evidence="4" id="KW-0472">Membrane</keyword>
<evidence type="ECO:0000256" key="2">
    <source>
        <dbReference type="ARBA" id="ARBA00023029"/>
    </source>
</evidence>
<evidence type="ECO:0000256" key="4">
    <source>
        <dbReference type="ARBA" id="ARBA00023136"/>
    </source>
</evidence>
<dbReference type="PANTHER" id="PTHR43493">
    <property type="entry name" value="DNA GYRASE/TOPOISOMERASE SUBUNIT A"/>
    <property type="match status" value="1"/>
</dbReference>
<sequence length="367" mass="40875">MAKKTTSRVESKVIDQQMGEILSERYLSYALSTIMDRALPDVRDGMKPVHRRLLYAMSQLNLKHDLPPKKSARVVGDVIGKYHPHGDTSVYDAMVRLAQEFSVRYPMVDGQGNFGNIDGDNAAAMRYTEARLTRVAQLMLEGINENAVDFRPTYDGSESEPVVLPGMFPNILANGSSGIAVGMATNIPPFNVAELCEASLALLEDDLDAKGLAKIIKGPDFPTGGTLIEPKANIIKAYETGKGAFRMRAKWEREDLKRGTYQIIITEIPYQVQKSRLIEKIAELINARKIPLLDDVCDESAEDIRIVLIPKSGNVDADLLMEALFRSTDLETRFNMNMNVLENGVTPRVMPLKEVLQAWLDHQQVVL</sequence>
<evidence type="ECO:0000313" key="8">
    <source>
        <dbReference type="EMBL" id="CAD7233770.1"/>
    </source>
</evidence>
<dbReference type="OrthoDB" id="734at2759"/>
<evidence type="ECO:0000256" key="6">
    <source>
        <dbReference type="PROSITE-ProRule" id="PRU01384"/>
    </source>
</evidence>